<keyword evidence="4" id="KW-1185">Reference proteome</keyword>
<feature type="region of interest" description="Disordered" evidence="2">
    <location>
        <begin position="1251"/>
        <end position="1271"/>
    </location>
</feature>
<feature type="region of interest" description="Disordered" evidence="2">
    <location>
        <begin position="366"/>
        <end position="385"/>
    </location>
</feature>
<feature type="region of interest" description="Disordered" evidence="2">
    <location>
        <begin position="968"/>
        <end position="989"/>
    </location>
</feature>
<proteinExistence type="predicted"/>
<sequence>MQSNHMSSLNQQNHLSSQFSFQNTVNLRSLETFRNIQNQISNNGSQMQSQRNNINIEGETGHIKSNQNQFAQRQISTGIAQQENIALYQQPNQQIQQNQLKQQTQFKPNYRLNNGSNDFGNTKGCANAISPNLFHNPITSGQNSTKNASPMLNNTANFANISNNLQQKYSQLQSSNKTSLDGTSLKQGMESNHSIGNINIDLNPTKLGYNMNDGTSGSLQTAESQGYREKLQNLKAAQQQRLDSNSLNSKSQGNFKSQILAQQTQNTIENRQKLSSPVTRSPNSDFSSQGSQRKSTSKLDMKLYREHKEKQRRLEQMQQQKAEQEKNSLQKKPFISPKSQKIAQSLNRNFMDNQNEFIQRKYSEQLRGQQMKDQQERQELRDRPQINPQSQAINRNLGDLMSWQQKKDAKMREMKIQHEMQEYQRANQELSKATHVTPGSQQYLQDRQHIPIEQRLLEYGQQQQQKMNYLRASNELNIMRQQSSPKISQNSEKIMGEKLKDTGYQKYTQSKLGLMTKSPTQKNLGYQQVNMLKNKTDLQIRQSASQHSLSPQRNHNFTQNNELDILNYKQDFNAIIQKQPMTTKNGGQNSIPRTMNQQSQKSLFKNELRTSNDLFNLQQQAYKSLYEKTQEISNQPLEAYDQSLNLIQQKIQKMPSTYEMRNNPNVGSKEQITSLDNKNKRILDMILDNETQPKQIQQISKHTSNAQSLASSQFVNNNCNNHITNLNSLQNTGHQSQNLMTQKSISNLTPIENNLNSTMQSGISLLSSGLYQNPNSQKQDQNDYFTYQQIANNSNSRTRQMNFQKSFNTSNSVNSVTSLKTLQYNNTAPQLMLQQRQLLQQQQQQQEPQVQQFNGKWKDLSVIQRNEIWMNNKKRKIDSAREEMKDKDIVGCTFEPKLTQYKPPRPHSRSKIGDNLNDSKNEYKSVMNRSHNMSQGNISREIPREHNRSSSSYAQIHEKKQCYRSRSFDNLNNQTSGQSLHNQSRYSSQKRLNEYSDNNQDSDQTPVMAQRLLHEMDSKIKNIHNKLQDYYSVNDSEPIPYQMGLTNDLQNAQNQEKMQQFYNTSPLNNQSRGINSNELGLNINLNKENITPIQDKQIDFQYSSNGKSQNIYQQLVTKQLNQYPVSKNPQPIKTTGNDNSNSRNLNQSHNSTSASRSKNSISGNNHNSSNYVPLSQRIAKHAIQNKLTGKQQDSQQLQTLKPAIIQNQQRQTLPNQQELLPAENNLQKALPSTQSYFQQNQFSGQITHSNYQTQQRNHQEQQQQIVSQQPKFNQTGSDTIFSIERPNQNNYQYNNVQLNQSEGYFSEQQQYDCENPDKFKEKLNKAKETLARIRQATKQF</sequence>
<feature type="compositionally biased region" description="Low complexity" evidence="2">
    <location>
        <begin position="1252"/>
        <end position="1269"/>
    </location>
</feature>
<reference evidence="3 4" key="1">
    <citation type="submission" date="2014-06" db="EMBL/GenBank/DDBJ databases">
        <authorList>
            <person name="Swart Estienne"/>
        </authorList>
    </citation>
    <scope>NUCLEOTIDE SEQUENCE [LARGE SCALE GENOMIC DNA]</scope>
    <source>
        <strain evidence="3 4">130c</strain>
    </source>
</reference>
<feature type="region of interest" description="Disordered" evidence="2">
    <location>
        <begin position="269"/>
        <end position="338"/>
    </location>
</feature>
<feature type="compositionally biased region" description="Low complexity" evidence="2">
    <location>
        <begin position="1157"/>
        <end position="1170"/>
    </location>
</feature>
<feature type="coiled-coil region" evidence="1">
    <location>
        <begin position="406"/>
        <end position="436"/>
    </location>
</feature>
<feature type="compositionally biased region" description="Basic and acidic residues" evidence="2">
    <location>
        <begin position="297"/>
        <end position="315"/>
    </location>
</feature>
<organism evidence="3 4">
    <name type="scientific">Stylonychia lemnae</name>
    <name type="common">Ciliate</name>
    <dbReference type="NCBI Taxonomy" id="5949"/>
    <lineage>
        <taxon>Eukaryota</taxon>
        <taxon>Sar</taxon>
        <taxon>Alveolata</taxon>
        <taxon>Ciliophora</taxon>
        <taxon>Intramacronucleata</taxon>
        <taxon>Spirotrichea</taxon>
        <taxon>Stichotrichia</taxon>
        <taxon>Sporadotrichida</taxon>
        <taxon>Oxytrichidae</taxon>
        <taxon>Stylonychinae</taxon>
        <taxon>Stylonychia</taxon>
    </lineage>
</organism>
<feature type="compositionally biased region" description="Polar residues" evidence="2">
    <location>
        <begin position="1122"/>
        <end position="1156"/>
    </location>
</feature>
<feature type="compositionally biased region" description="Polar residues" evidence="2">
    <location>
        <begin position="927"/>
        <end position="938"/>
    </location>
</feature>
<feature type="region of interest" description="Disordered" evidence="2">
    <location>
        <begin position="895"/>
        <end position="954"/>
    </location>
</feature>
<dbReference type="EMBL" id="CCKQ01008485">
    <property type="protein sequence ID" value="CDW79942.1"/>
    <property type="molecule type" value="Genomic_DNA"/>
</dbReference>
<evidence type="ECO:0000256" key="1">
    <source>
        <dbReference type="SAM" id="Coils"/>
    </source>
</evidence>
<evidence type="ECO:0000256" key="2">
    <source>
        <dbReference type="SAM" id="MobiDB-lite"/>
    </source>
</evidence>
<feature type="region of interest" description="Disordered" evidence="2">
    <location>
        <begin position="1122"/>
        <end position="1171"/>
    </location>
</feature>
<gene>
    <name evidence="3" type="primary">Contig7436.g7948</name>
    <name evidence="3" type="ORF">STYLEM_8934</name>
</gene>
<accession>A0A078AEN8</accession>
<feature type="compositionally biased region" description="Polar residues" evidence="2">
    <location>
        <begin position="269"/>
        <end position="294"/>
    </location>
</feature>
<protein>
    <submittedName>
        <fullName evidence="3">Uncharacterized protein</fullName>
    </submittedName>
</protein>
<keyword evidence="1" id="KW-0175">Coiled coil</keyword>
<dbReference type="Proteomes" id="UP000039865">
    <property type="component" value="Unassembled WGS sequence"/>
</dbReference>
<feature type="compositionally biased region" description="Basic and acidic residues" evidence="2">
    <location>
        <begin position="373"/>
        <end position="384"/>
    </location>
</feature>
<evidence type="ECO:0000313" key="3">
    <source>
        <dbReference type="EMBL" id="CDW79942.1"/>
    </source>
</evidence>
<dbReference type="InParanoid" id="A0A078AEN8"/>
<evidence type="ECO:0000313" key="4">
    <source>
        <dbReference type="Proteomes" id="UP000039865"/>
    </source>
</evidence>
<name>A0A078AEN8_STYLE</name>